<protein>
    <submittedName>
        <fullName evidence="5">AMP-binding protein</fullName>
    </submittedName>
</protein>
<dbReference type="InterPro" id="IPR025110">
    <property type="entry name" value="AMP-bd_C"/>
</dbReference>
<evidence type="ECO:0000256" key="1">
    <source>
        <dbReference type="ARBA" id="ARBA00006432"/>
    </source>
</evidence>
<dbReference type="EMBL" id="BAABJX010000012">
    <property type="protein sequence ID" value="GAA4824652.1"/>
    <property type="molecule type" value="Genomic_DNA"/>
</dbReference>
<accession>A0ABP9D513</accession>
<evidence type="ECO:0000259" key="4">
    <source>
        <dbReference type="Pfam" id="PF13193"/>
    </source>
</evidence>
<dbReference type="InterPro" id="IPR042099">
    <property type="entry name" value="ANL_N_sf"/>
</dbReference>
<dbReference type="Gene3D" id="3.40.50.12780">
    <property type="entry name" value="N-terminal domain of ligase-like"/>
    <property type="match status" value="1"/>
</dbReference>
<feature type="domain" description="AMP-binding enzyme C-terminal" evidence="4">
    <location>
        <begin position="291"/>
        <end position="351"/>
    </location>
</feature>
<gene>
    <name evidence="5" type="ORF">GCM10023331_06460</name>
</gene>
<keyword evidence="6" id="KW-1185">Reference proteome</keyword>
<evidence type="ECO:0000313" key="6">
    <source>
        <dbReference type="Proteomes" id="UP001500298"/>
    </source>
</evidence>
<dbReference type="RefSeq" id="WP_345369152.1">
    <property type="nucleotide sequence ID" value="NZ_BAABJX010000012.1"/>
</dbReference>
<evidence type="ECO:0000313" key="5">
    <source>
        <dbReference type="EMBL" id="GAA4824652.1"/>
    </source>
</evidence>
<dbReference type="Pfam" id="PF13193">
    <property type="entry name" value="AMP-binding_C"/>
    <property type="match status" value="1"/>
</dbReference>
<dbReference type="SUPFAM" id="SSF56801">
    <property type="entry name" value="Acetyl-CoA synthetase-like"/>
    <property type="match status" value="1"/>
</dbReference>
<dbReference type="InterPro" id="IPR045851">
    <property type="entry name" value="AMP-bd_C_sf"/>
</dbReference>
<comment type="caution">
    <text evidence="5">The sequence shown here is derived from an EMBL/GenBank/DDBJ whole genome shotgun (WGS) entry which is preliminary data.</text>
</comment>
<reference evidence="6" key="1">
    <citation type="journal article" date="2019" name="Int. J. Syst. Evol. Microbiol.">
        <title>The Global Catalogue of Microorganisms (GCM) 10K type strain sequencing project: providing services to taxonomists for standard genome sequencing and annotation.</title>
        <authorList>
            <consortium name="The Broad Institute Genomics Platform"/>
            <consortium name="The Broad Institute Genome Sequencing Center for Infectious Disease"/>
            <person name="Wu L."/>
            <person name="Ma J."/>
        </authorList>
    </citation>
    <scope>NUCLEOTIDE SEQUENCE [LARGE SCALE GENOMIC DNA]</scope>
    <source>
        <strain evidence="6">JCM 18326</strain>
    </source>
</reference>
<comment type="similarity">
    <text evidence="1">Belongs to the ATP-dependent AMP-binding enzyme family.</text>
</comment>
<proteinExistence type="inferred from homology"/>
<dbReference type="Proteomes" id="UP001500298">
    <property type="component" value="Unassembled WGS sequence"/>
</dbReference>
<evidence type="ECO:0000259" key="3">
    <source>
        <dbReference type="Pfam" id="PF00501"/>
    </source>
</evidence>
<dbReference type="PANTHER" id="PTHR43201:SF5">
    <property type="entry name" value="MEDIUM-CHAIN ACYL-COA LIGASE ACSF2, MITOCHONDRIAL"/>
    <property type="match status" value="1"/>
</dbReference>
<organism evidence="5 6">
    <name type="scientific">Algivirga pacifica</name>
    <dbReference type="NCBI Taxonomy" id="1162670"/>
    <lineage>
        <taxon>Bacteria</taxon>
        <taxon>Pseudomonadati</taxon>
        <taxon>Bacteroidota</taxon>
        <taxon>Cytophagia</taxon>
        <taxon>Cytophagales</taxon>
        <taxon>Flammeovirgaceae</taxon>
        <taxon>Algivirga</taxon>
    </lineage>
</organism>
<dbReference type="Pfam" id="PF00501">
    <property type="entry name" value="AMP-binding"/>
    <property type="match status" value="1"/>
</dbReference>
<feature type="domain" description="AMP-dependent synthetase/ligase" evidence="3">
    <location>
        <begin position="38"/>
        <end position="202"/>
    </location>
</feature>
<sequence length="366" mass="41215">MRIFLDQRSYSFEQVKKGEFEIESLSKYGKQTLQFCHQWLNDQPTFTIHTSGSTGTPKPIQLQRVQMQKSAQMTAHFLGLQEGMTALCNLNTAYIAGIMMLVRAMEVGMEITVQPPSSNPFADMPIPQSFDFIALVPLQVEEILKGEDSRSYLCDSRNIIIGGAPVSYSLSLLIQQHCQQNKVYATYGMTETVSHIALKKLNTTEETLFNTLPGVEIGIDQRGCLWIKTPTSSEPLLQTNDLVQLHGESSFEWLGRADNVINTGGVKVQAEKVEQVIAQKMQELGEERPSCVIGVPDEKYGEKIVLFIEGEDLSKVQLTVLKEQIQAGLGKYEQPKEIRVVKDFPRTPTQKINRHELKEQYRKGLC</sequence>
<dbReference type="PANTHER" id="PTHR43201">
    <property type="entry name" value="ACYL-COA SYNTHETASE"/>
    <property type="match status" value="1"/>
</dbReference>
<dbReference type="Gene3D" id="3.30.300.30">
    <property type="match status" value="1"/>
</dbReference>
<name>A0ABP9D513_9BACT</name>
<evidence type="ECO:0000256" key="2">
    <source>
        <dbReference type="ARBA" id="ARBA00022598"/>
    </source>
</evidence>
<keyword evidence="2" id="KW-0436">Ligase</keyword>
<dbReference type="InterPro" id="IPR000873">
    <property type="entry name" value="AMP-dep_synth/lig_dom"/>
</dbReference>